<dbReference type="EMBL" id="CDMZ01005909">
    <property type="protein sequence ID" value="CEM55774.1"/>
    <property type="molecule type" value="Genomic_DNA"/>
</dbReference>
<accession>A0A0G4IF93</accession>
<protein>
    <submittedName>
        <fullName evidence="2">Uncharacterized protein</fullName>
    </submittedName>
</protein>
<dbReference type="VEuPathDB" id="CryptoDB:Cvel_2432"/>
<sequence>MQQIAFVFVLGWACLLQLGSAQDEFLAVSSSRLPPSSQSAREEENGPIEAAEAAALLVLGTVEGYLDSFVSDPSILTECFKEAETIDGDVEGAISKLMSPDPYDIAVGILELSAILNEELEAFSAVCGSIAWSEDDKARAAGLSDLLKKPLTLVKAVLVNYQGKAVEIYELANSANEERKAGKWLEAGKDLGGIFGTLLEPPASSDQHFQSPLQQRVYGEEGKNEGSLVAGDMQKPFLLPTDVSAFVLGWVEGYTSTFAADAGIFTDCFQMSETANDKVEAALLKIISANATAVAEGIQDLVLAIVEDFAKAASSCVQVSWSDADKAKAFNLLVSISIPPIAFLNVLENFQKHGQEITAKLQEYVKFLMTAEFLKAGKALGTASELLIDPHTDSENTEEAEEETERARVHVEAERMTAITA</sequence>
<name>A0A0G4IF93_9ALVE</name>
<organism evidence="2">
    <name type="scientific">Chromera velia CCMP2878</name>
    <dbReference type="NCBI Taxonomy" id="1169474"/>
    <lineage>
        <taxon>Eukaryota</taxon>
        <taxon>Sar</taxon>
        <taxon>Alveolata</taxon>
        <taxon>Colpodellida</taxon>
        <taxon>Chromeraceae</taxon>
        <taxon>Chromera</taxon>
    </lineage>
</organism>
<proteinExistence type="predicted"/>
<keyword evidence="1" id="KW-0732">Signal</keyword>
<gene>
    <name evidence="2" type="ORF">Cvel_2432</name>
</gene>
<reference evidence="2" key="1">
    <citation type="submission" date="2014-11" db="EMBL/GenBank/DDBJ databases">
        <authorList>
            <person name="Otto D Thomas"/>
            <person name="Naeem Raeece"/>
        </authorList>
    </citation>
    <scope>NUCLEOTIDE SEQUENCE</scope>
</reference>
<feature type="signal peptide" evidence="1">
    <location>
        <begin position="1"/>
        <end position="21"/>
    </location>
</feature>
<evidence type="ECO:0000256" key="1">
    <source>
        <dbReference type="SAM" id="SignalP"/>
    </source>
</evidence>
<evidence type="ECO:0000313" key="2">
    <source>
        <dbReference type="EMBL" id="CEM55774.1"/>
    </source>
</evidence>
<feature type="chain" id="PRO_5005192720" evidence="1">
    <location>
        <begin position="22"/>
        <end position="421"/>
    </location>
</feature>
<dbReference type="AlphaFoldDB" id="A0A0G4IF93"/>